<dbReference type="PRINTS" id="PR00081">
    <property type="entry name" value="GDHRDH"/>
</dbReference>
<dbReference type="RefSeq" id="WP_354149956.1">
    <property type="nucleotide sequence ID" value="NZ_JBEPMN010000001.1"/>
</dbReference>
<comment type="similarity">
    <text evidence="1">Belongs to the short-chain dehydrogenases/reductases (SDR) family.</text>
</comment>
<dbReference type="CDD" id="cd05233">
    <property type="entry name" value="SDR_c"/>
    <property type="match status" value="1"/>
</dbReference>
<comment type="caution">
    <text evidence="3">The sequence shown here is derived from an EMBL/GenBank/DDBJ whole genome shotgun (WGS) entry which is preliminary data.</text>
</comment>
<dbReference type="Proteomes" id="UP001549143">
    <property type="component" value="Unassembled WGS sequence"/>
</dbReference>
<sequence>MTDTPAPVPQAYRLDGRRILITGAAGGIGWATARTCCELGAEVLLTDRSDCEPKVQALRAEGHRASAMEIDIVRGGAADALGAWAGEIDGLIVASGLYRVMDWDSPDWDAQADLSFEVNLKAPMHLARVFAPAMAARGHGRIVLIGSVAGHTGGTFPGVAPHYGVTKGAIHTLTRYLAARFTPQGVLVNGVAPGTIDTAMLSEIDVPAAVARQPLGRAARPEEVALPVAFLCSDAASFISGAVLDINGGNYLRT</sequence>
<dbReference type="GO" id="GO:0004316">
    <property type="term" value="F:3-oxoacyl-[acyl-carrier-protein] reductase (NADPH) activity"/>
    <property type="evidence" value="ECO:0007669"/>
    <property type="project" value="UniProtKB-EC"/>
</dbReference>
<dbReference type="EMBL" id="JBEPMN010000001">
    <property type="protein sequence ID" value="MET3660045.1"/>
    <property type="molecule type" value="Genomic_DNA"/>
</dbReference>
<dbReference type="PANTHER" id="PTHR43477:SF1">
    <property type="entry name" value="DIHYDROANTICAPSIN 7-DEHYDROGENASE"/>
    <property type="match status" value="1"/>
</dbReference>
<proteinExistence type="inferred from homology"/>
<evidence type="ECO:0000256" key="1">
    <source>
        <dbReference type="ARBA" id="ARBA00006484"/>
    </source>
</evidence>
<dbReference type="InterPro" id="IPR036291">
    <property type="entry name" value="NAD(P)-bd_dom_sf"/>
</dbReference>
<organism evidence="3 4">
    <name type="scientific">Aquamicrobium ahrensii</name>
    <dbReference type="NCBI Taxonomy" id="469551"/>
    <lineage>
        <taxon>Bacteria</taxon>
        <taxon>Pseudomonadati</taxon>
        <taxon>Pseudomonadota</taxon>
        <taxon>Alphaproteobacteria</taxon>
        <taxon>Hyphomicrobiales</taxon>
        <taxon>Phyllobacteriaceae</taxon>
        <taxon>Aquamicrobium</taxon>
    </lineage>
</organism>
<dbReference type="EC" id="1.1.1.100" evidence="3"/>
<dbReference type="InterPro" id="IPR051122">
    <property type="entry name" value="SDR_DHRS6-like"/>
</dbReference>
<evidence type="ECO:0000313" key="3">
    <source>
        <dbReference type="EMBL" id="MET3660045.1"/>
    </source>
</evidence>
<keyword evidence="2 3" id="KW-0560">Oxidoreductase</keyword>
<dbReference type="Gene3D" id="3.40.50.720">
    <property type="entry name" value="NAD(P)-binding Rossmann-like Domain"/>
    <property type="match status" value="1"/>
</dbReference>
<evidence type="ECO:0000256" key="2">
    <source>
        <dbReference type="ARBA" id="ARBA00023002"/>
    </source>
</evidence>
<dbReference type="PANTHER" id="PTHR43477">
    <property type="entry name" value="DIHYDROANTICAPSIN 7-DEHYDROGENASE"/>
    <property type="match status" value="1"/>
</dbReference>
<evidence type="ECO:0000313" key="4">
    <source>
        <dbReference type="Proteomes" id="UP001549143"/>
    </source>
</evidence>
<name>A0ABV2KG35_9HYPH</name>
<protein>
    <submittedName>
        <fullName evidence="3">3-oxoacyl-[acyl-carrier protein] reductase</fullName>
        <ecNumber evidence="3">1.1.1.100</ecNumber>
    </submittedName>
</protein>
<reference evidence="3 4" key="1">
    <citation type="submission" date="2024-06" db="EMBL/GenBank/DDBJ databases">
        <title>Genomic Encyclopedia of Type Strains, Phase IV (KMG-IV): sequencing the most valuable type-strain genomes for metagenomic binning, comparative biology and taxonomic classification.</title>
        <authorList>
            <person name="Goeker M."/>
        </authorList>
    </citation>
    <scope>NUCLEOTIDE SEQUENCE [LARGE SCALE GENOMIC DNA]</scope>
    <source>
        <strain evidence="3 4">DSM 19730</strain>
    </source>
</reference>
<gene>
    <name evidence="3" type="ORF">ABID44_000345</name>
</gene>
<dbReference type="SUPFAM" id="SSF51735">
    <property type="entry name" value="NAD(P)-binding Rossmann-fold domains"/>
    <property type="match status" value="1"/>
</dbReference>
<accession>A0ABV2KG35</accession>
<keyword evidence="4" id="KW-1185">Reference proteome</keyword>
<dbReference type="InterPro" id="IPR002347">
    <property type="entry name" value="SDR_fam"/>
</dbReference>
<dbReference type="Pfam" id="PF13561">
    <property type="entry name" value="adh_short_C2"/>
    <property type="match status" value="1"/>
</dbReference>